<evidence type="ECO:0008006" key="4">
    <source>
        <dbReference type="Google" id="ProtNLM"/>
    </source>
</evidence>
<feature type="compositionally biased region" description="Polar residues" evidence="1">
    <location>
        <begin position="290"/>
        <end position="307"/>
    </location>
</feature>
<gene>
    <name evidence="2" type="ORF">BDZ90DRAFT_170598</name>
</gene>
<feature type="region of interest" description="Disordered" evidence="1">
    <location>
        <begin position="281"/>
        <end position="326"/>
    </location>
</feature>
<protein>
    <recommendedName>
        <fullName evidence="4">Survival motor neuron Tudor domain-containing protein</fullName>
    </recommendedName>
</protein>
<evidence type="ECO:0000313" key="3">
    <source>
        <dbReference type="Proteomes" id="UP000245884"/>
    </source>
</evidence>
<accession>A0A316UUZ0</accession>
<feature type="compositionally biased region" description="Basic and acidic residues" evidence="1">
    <location>
        <begin position="120"/>
        <end position="143"/>
    </location>
</feature>
<feature type="compositionally biased region" description="Acidic residues" evidence="1">
    <location>
        <begin position="144"/>
        <end position="156"/>
    </location>
</feature>
<dbReference type="OrthoDB" id="197400at2759"/>
<keyword evidence="3" id="KW-1185">Reference proteome</keyword>
<dbReference type="GeneID" id="37025509"/>
<dbReference type="EMBL" id="KZ819667">
    <property type="protein sequence ID" value="PWN27733.1"/>
    <property type="molecule type" value="Genomic_DNA"/>
</dbReference>
<feature type="compositionally biased region" description="Low complexity" evidence="1">
    <location>
        <begin position="308"/>
        <end position="320"/>
    </location>
</feature>
<name>A0A316UUZ0_9BASI</name>
<feature type="region of interest" description="Disordered" evidence="1">
    <location>
        <begin position="1"/>
        <end position="156"/>
    </location>
</feature>
<dbReference type="AlphaFoldDB" id="A0A316UUZ0"/>
<dbReference type="RefSeq" id="XP_025362345.1">
    <property type="nucleotide sequence ID" value="XM_025503686.1"/>
</dbReference>
<dbReference type="InterPro" id="IPR047313">
    <property type="entry name" value="SMN_C"/>
</dbReference>
<feature type="compositionally biased region" description="Low complexity" evidence="1">
    <location>
        <begin position="14"/>
        <end position="50"/>
    </location>
</feature>
<dbReference type="STRING" id="1569628.A0A316UUZ0"/>
<evidence type="ECO:0000313" key="2">
    <source>
        <dbReference type="EMBL" id="PWN27733.1"/>
    </source>
</evidence>
<sequence length="396" mass="42549">MPRQVVSYDDLDYGAASGASGSSQPSTSKSAAPATAPLAAPTGLDDMSTSGLGGDSDDDEDAGSTGSSPGPPHPDASSQTKQSYSSKKRARKKRRQRERAEAAARSGMAETGPKQPAKKVRIEEPAKVHSNGKAEEALEKDEAQPEGEGEWVEEDGQQVFYYYDDDEGDEDGYDEDEPWQAQHGFSISLAQFSSSSSGRVLQHDEVWDDSALVSAWDAAQAEYLIFHSRRAEARKHEEQEGQSSKKSALWYEAPTPGSKEAMEAAKISQGNREAKALLAWQKKQEEAQRRGQQLNGNASQTQATPLQTTAGATSSTITTGVMPDGAAPKRYIPPSIGLEGNAAWQQQQGAASLLPGMDEQTQSMCMSWYYAGYYTGLWTGQSQARGAGQRHGGAEQ</sequence>
<reference evidence="2 3" key="1">
    <citation type="journal article" date="2018" name="Mol. Biol. Evol.">
        <title>Broad Genomic Sampling Reveals a Smut Pathogenic Ancestry of the Fungal Clade Ustilaginomycotina.</title>
        <authorList>
            <person name="Kijpornyongpan T."/>
            <person name="Mondo S.J."/>
            <person name="Barry K."/>
            <person name="Sandor L."/>
            <person name="Lee J."/>
            <person name="Lipzen A."/>
            <person name="Pangilinan J."/>
            <person name="LaButti K."/>
            <person name="Hainaut M."/>
            <person name="Henrissat B."/>
            <person name="Grigoriev I.V."/>
            <person name="Spatafora J.W."/>
            <person name="Aime M.C."/>
        </authorList>
    </citation>
    <scope>NUCLEOTIDE SEQUENCE [LARGE SCALE GENOMIC DNA]</scope>
    <source>
        <strain evidence="2 3">MCA 5214</strain>
    </source>
</reference>
<proteinExistence type="predicted"/>
<organism evidence="2 3">
    <name type="scientific">Jaminaea rosea</name>
    <dbReference type="NCBI Taxonomy" id="1569628"/>
    <lineage>
        <taxon>Eukaryota</taxon>
        <taxon>Fungi</taxon>
        <taxon>Dikarya</taxon>
        <taxon>Basidiomycota</taxon>
        <taxon>Ustilaginomycotina</taxon>
        <taxon>Exobasidiomycetes</taxon>
        <taxon>Microstromatales</taxon>
        <taxon>Microstromatales incertae sedis</taxon>
        <taxon>Jaminaea</taxon>
    </lineage>
</organism>
<feature type="compositionally biased region" description="Basic residues" evidence="1">
    <location>
        <begin position="86"/>
        <end position="97"/>
    </location>
</feature>
<evidence type="ECO:0000256" key="1">
    <source>
        <dbReference type="SAM" id="MobiDB-lite"/>
    </source>
</evidence>
<dbReference type="CDD" id="cd22852">
    <property type="entry name" value="SMN_C"/>
    <property type="match status" value="1"/>
</dbReference>
<dbReference type="CDD" id="cd22851">
    <property type="entry name" value="SMN_N"/>
    <property type="match status" value="1"/>
</dbReference>
<dbReference type="Proteomes" id="UP000245884">
    <property type="component" value="Unassembled WGS sequence"/>
</dbReference>